<protein>
    <submittedName>
        <fullName evidence="8">CDCP2 protein</fullName>
    </submittedName>
</protein>
<dbReference type="Gene3D" id="2.60.120.290">
    <property type="entry name" value="Spermadhesin, CUB domain"/>
    <property type="match status" value="2"/>
</dbReference>
<evidence type="ECO:0000256" key="3">
    <source>
        <dbReference type="ARBA" id="ARBA00023157"/>
    </source>
</evidence>
<dbReference type="InterPro" id="IPR036943">
    <property type="entry name" value="FN_type2_sf"/>
</dbReference>
<evidence type="ECO:0000259" key="7">
    <source>
        <dbReference type="PROSITE" id="PS51092"/>
    </source>
</evidence>
<feature type="domain" description="CUB" evidence="6">
    <location>
        <begin position="267"/>
        <end position="376"/>
    </location>
</feature>
<evidence type="ECO:0000259" key="6">
    <source>
        <dbReference type="PROSITE" id="PS01180"/>
    </source>
</evidence>
<organism evidence="8 9">
    <name type="scientific">Branchiostoma lanceolatum</name>
    <name type="common">Common lancelet</name>
    <name type="synonym">Amphioxus lanceolatum</name>
    <dbReference type="NCBI Taxonomy" id="7740"/>
    <lineage>
        <taxon>Eukaryota</taxon>
        <taxon>Metazoa</taxon>
        <taxon>Chordata</taxon>
        <taxon>Cephalochordata</taxon>
        <taxon>Leptocardii</taxon>
        <taxon>Amphioxiformes</taxon>
        <taxon>Branchiostomatidae</taxon>
        <taxon>Branchiostoma</taxon>
    </lineage>
</organism>
<feature type="domain" description="CUB" evidence="6">
    <location>
        <begin position="142"/>
        <end position="252"/>
    </location>
</feature>
<dbReference type="Pfam" id="PF00431">
    <property type="entry name" value="CUB"/>
    <property type="match status" value="2"/>
</dbReference>
<evidence type="ECO:0000256" key="4">
    <source>
        <dbReference type="ARBA" id="ARBA00023180"/>
    </source>
</evidence>
<dbReference type="PROSITE" id="PS51092">
    <property type="entry name" value="FN2_2"/>
    <property type="match status" value="1"/>
</dbReference>
<evidence type="ECO:0000256" key="5">
    <source>
        <dbReference type="PROSITE-ProRule" id="PRU00479"/>
    </source>
</evidence>
<dbReference type="PANTHER" id="PTHR24251">
    <property type="entry name" value="OVOCHYMASE-RELATED"/>
    <property type="match status" value="1"/>
</dbReference>
<dbReference type="AlphaFoldDB" id="A0A8J9ZLI8"/>
<dbReference type="PANTHER" id="PTHR24251:SF50">
    <property type="entry name" value="ATTRACTIN-LIKE 1A"/>
    <property type="match status" value="1"/>
</dbReference>
<dbReference type="InterPro" id="IPR035914">
    <property type="entry name" value="Sperma_CUB_dom_sf"/>
</dbReference>
<evidence type="ECO:0000313" key="8">
    <source>
        <dbReference type="EMBL" id="CAH1257605.1"/>
    </source>
</evidence>
<keyword evidence="1" id="KW-0732">Signal</keyword>
<dbReference type="InterPro" id="IPR013806">
    <property type="entry name" value="Kringle-like"/>
</dbReference>
<name>A0A8J9ZLI8_BRALA</name>
<dbReference type="CDD" id="cd00041">
    <property type="entry name" value="CUB"/>
    <property type="match status" value="2"/>
</dbReference>
<dbReference type="SMART" id="SM00059">
    <property type="entry name" value="FN2"/>
    <property type="match status" value="2"/>
</dbReference>
<dbReference type="Pfam" id="PF00040">
    <property type="entry name" value="fn2"/>
    <property type="match status" value="1"/>
</dbReference>
<accession>A0A8J9ZLI8</accession>
<gene>
    <name evidence="8" type="primary">CDCP2</name>
    <name evidence="8" type="ORF">BLAG_LOCUS15454</name>
</gene>
<reference evidence="8" key="1">
    <citation type="submission" date="2022-01" db="EMBL/GenBank/DDBJ databases">
        <authorList>
            <person name="Braso-Vives M."/>
        </authorList>
    </citation>
    <scope>NUCLEOTIDE SEQUENCE</scope>
</reference>
<keyword evidence="3" id="KW-1015">Disulfide bond</keyword>
<keyword evidence="2" id="KW-0677">Repeat</keyword>
<dbReference type="SUPFAM" id="SSF57440">
    <property type="entry name" value="Kringle-like"/>
    <property type="match status" value="2"/>
</dbReference>
<evidence type="ECO:0000313" key="9">
    <source>
        <dbReference type="Proteomes" id="UP000838412"/>
    </source>
</evidence>
<dbReference type="Proteomes" id="UP000838412">
    <property type="component" value="Chromosome 3"/>
</dbReference>
<dbReference type="FunFam" id="2.60.120.290:FF:000003">
    <property type="entry name" value="Neuropilin"/>
    <property type="match status" value="1"/>
</dbReference>
<keyword evidence="4" id="KW-0325">Glycoprotein</keyword>
<dbReference type="InterPro" id="IPR000562">
    <property type="entry name" value="FN_type2_dom"/>
</dbReference>
<dbReference type="FunFam" id="2.60.120.290:FF:000005">
    <property type="entry name" value="Procollagen C-endopeptidase enhancer 1"/>
    <property type="match status" value="1"/>
</dbReference>
<dbReference type="Gene3D" id="2.10.10.10">
    <property type="entry name" value="Fibronectin, type II, collagen-binding"/>
    <property type="match status" value="1"/>
</dbReference>
<dbReference type="InterPro" id="IPR000859">
    <property type="entry name" value="CUB_dom"/>
</dbReference>
<comment type="caution">
    <text evidence="5">Lacks conserved residue(s) required for the propagation of feature annotation.</text>
</comment>
<proteinExistence type="predicted"/>
<dbReference type="EMBL" id="OV696688">
    <property type="protein sequence ID" value="CAH1257605.1"/>
    <property type="molecule type" value="Genomic_DNA"/>
</dbReference>
<sequence length="389" mass="42820">MMARSAVVYPLYKRSQAASNIQNLLQAVPDMLLFIFAVLTVAASAQVATGRDKPEACHFPFEYENVTYTGCIRNDLGALWCSLDAVYVGNWKECGEEECIYPFNYDNHDWDTCVGADHNGDGGWCSLDPVYVGNSAQCGKHCGGVLSHDSGHFNTPDYPTPYDNNLDCFWTVQAHGGVITISFQDFSLQPGEPIFGTCENDYMEIFSGTNSLGRWCGTSHPGEGVFHDDVTIHLVSDSSITSTGFKIKYKVEGSNHHEFGPGHEDYCGDALHGHDGEIMSPGFPIAYENNVDCAWTLSGKSHGTVLEFHDFALEKPSLYQGCSYDYVEIFKGNERVGRFCGDTAPPTETYFEVVTIRFKTDADTVDRGFRFSWHDPDVAGSGEGSGVLP</sequence>
<dbReference type="SUPFAM" id="SSF49854">
    <property type="entry name" value="Spermadhesin, CUB domain"/>
    <property type="match status" value="2"/>
</dbReference>
<evidence type="ECO:0000256" key="2">
    <source>
        <dbReference type="ARBA" id="ARBA00022737"/>
    </source>
</evidence>
<evidence type="ECO:0000256" key="1">
    <source>
        <dbReference type="ARBA" id="ARBA00022729"/>
    </source>
</evidence>
<keyword evidence="9" id="KW-1185">Reference proteome</keyword>
<dbReference type="PROSITE" id="PS01180">
    <property type="entry name" value="CUB"/>
    <property type="match status" value="2"/>
</dbReference>
<dbReference type="OrthoDB" id="6116165at2759"/>
<feature type="domain" description="Fibronectin type-II" evidence="7">
    <location>
        <begin position="52"/>
        <end position="96"/>
    </location>
</feature>
<dbReference type="SMART" id="SM00042">
    <property type="entry name" value="CUB"/>
    <property type="match status" value="2"/>
</dbReference>